<dbReference type="GO" id="GO:0000981">
    <property type="term" value="F:DNA-binding transcription factor activity, RNA polymerase II-specific"/>
    <property type="evidence" value="ECO:0007669"/>
    <property type="project" value="InterPro"/>
</dbReference>
<feature type="binding site" evidence="9">
    <location>
        <position position="897"/>
    </location>
    <ligand>
        <name>Zn(2+)</name>
        <dbReference type="ChEBI" id="CHEBI:29105"/>
    </ligand>
</feature>
<evidence type="ECO:0000313" key="14">
    <source>
        <dbReference type="Proteomes" id="UP001154252"/>
    </source>
</evidence>
<dbReference type="PANTHER" id="PTHR31001:SF90">
    <property type="entry name" value="CENTROMERE DNA-BINDING PROTEIN COMPLEX CBF3 SUBUNIT B"/>
    <property type="match status" value="1"/>
</dbReference>
<dbReference type="InterPro" id="IPR050613">
    <property type="entry name" value="Sec_Metabolite_Reg"/>
</dbReference>
<dbReference type="GO" id="GO:0008270">
    <property type="term" value="F:zinc ion binding"/>
    <property type="evidence" value="ECO:0007669"/>
    <property type="project" value="InterPro"/>
</dbReference>
<evidence type="ECO:0000256" key="8">
    <source>
        <dbReference type="ARBA" id="ARBA00023242"/>
    </source>
</evidence>
<dbReference type="OrthoDB" id="3014581at2759"/>
<dbReference type="Pfam" id="PF00172">
    <property type="entry name" value="Zn_clus"/>
    <property type="match status" value="1"/>
</dbReference>
<gene>
    <name evidence="13" type="ORF">PEGY_LOCUS5241</name>
</gene>
<keyword evidence="3" id="KW-0808">Transferase</keyword>
<evidence type="ECO:0000256" key="6">
    <source>
        <dbReference type="ARBA" id="ARBA00023125"/>
    </source>
</evidence>
<comment type="subcellular location">
    <subcellularLocation>
        <location evidence="1">Nucleus</location>
    </subcellularLocation>
</comment>
<keyword evidence="9" id="KW-0862">Zinc</keyword>
<dbReference type="Proteomes" id="UP001154252">
    <property type="component" value="Unassembled WGS sequence"/>
</dbReference>
<comment type="caution">
    <text evidence="13">The sequence shown here is derived from an EMBL/GenBank/DDBJ whole genome shotgun (WGS) entry which is preliminary data.</text>
</comment>
<comment type="similarity">
    <text evidence="2">Belongs to the sirtuin family. Class I subfamily.</text>
</comment>
<proteinExistence type="inferred from homology"/>
<evidence type="ECO:0000256" key="5">
    <source>
        <dbReference type="ARBA" id="ARBA00023027"/>
    </source>
</evidence>
<protein>
    <recommendedName>
        <fullName evidence="15">Zn(2)-C6 fungal-type domain-containing protein</fullName>
    </recommendedName>
</protein>
<keyword evidence="8" id="KW-0539">Nucleus</keyword>
<evidence type="ECO:0000256" key="7">
    <source>
        <dbReference type="ARBA" id="ARBA00023163"/>
    </source>
</evidence>
<dbReference type="InterPro" id="IPR026590">
    <property type="entry name" value="Ssirtuin_cat_dom"/>
</dbReference>
<evidence type="ECO:0000256" key="1">
    <source>
        <dbReference type="ARBA" id="ARBA00004123"/>
    </source>
</evidence>
<evidence type="ECO:0000256" key="9">
    <source>
        <dbReference type="PROSITE-ProRule" id="PRU00236"/>
    </source>
</evidence>
<feature type="active site" description="Proton acceptor" evidence="9">
    <location>
        <position position="860"/>
    </location>
</feature>
<reference evidence="13" key="1">
    <citation type="submission" date="2021-07" db="EMBL/GenBank/DDBJ databases">
        <authorList>
            <person name="Branca A.L. A."/>
        </authorList>
    </citation>
    <scope>NUCLEOTIDE SEQUENCE</scope>
</reference>
<accession>A0A9W4KBV9</accession>
<dbReference type="Gene3D" id="3.40.50.1220">
    <property type="entry name" value="TPP-binding domain"/>
    <property type="match status" value="1"/>
</dbReference>
<evidence type="ECO:0000256" key="3">
    <source>
        <dbReference type="ARBA" id="ARBA00022679"/>
    </source>
</evidence>
<evidence type="ECO:0000256" key="4">
    <source>
        <dbReference type="ARBA" id="ARBA00023015"/>
    </source>
</evidence>
<keyword evidence="7" id="KW-0804">Transcription</keyword>
<keyword evidence="14" id="KW-1185">Reference proteome</keyword>
<dbReference type="GO" id="GO:0016740">
    <property type="term" value="F:transferase activity"/>
    <property type="evidence" value="ECO:0007669"/>
    <property type="project" value="UniProtKB-KW"/>
</dbReference>
<evidence type="ECO:0000259" key="12">
    <source>
        <dbReference type="PROSITE" id="PS50305"/>
    </source>
</evidence>
<dbReference type="PROSITE" id="PS50305">
    <property type="entry name" value="SIRTUIN"/>
    <property type="match status" value="1"/>
</dbReference>
<dbReference type="InterPro" id="IPR026591">
    <property type="entry name" value="Sirtuin_cat_small_dom_sf"/>
</dbReference>
<feature type="domain" description="Deacetylase sirtuin-type" evidence="12">
    <location>
        <begin position="730"/>
        <end position="992"/>
    </location>
</feature>
<dbReference type="SMART" id="SM00066">
    <property type="entry name" value="GAL4"/>
    <property type="match status" value="1"/>
</dbReference>
<feature type="compositionally biased region" description="Low complexity" evidence="10">
    <location>
        <begin position="621"/>
        <end position="632"/>
    </location>
</feature>
<dbReference type="EMBL" id="CAJVRC010000863">
    <property type="protein sequence ID" value="CAG8898576.1"/>
    <property type="molecule type" value="Genomic_DNA"/>
</dbReference>
<evidence type="ECO:0000256" key="2">
    <source>
        <dbReference type="ARBA" id="ARBA00006924"/>
    </source>
</evidence>
<sequence>MKRRPDAGVTTPGSKRQSRQDPVSCESCRKKKLKCNRELPCSSCSARKLECSYGGYSSGTTPVQPMSQTYRRPMLDDRVSEPPRTLQLTPRQDMETQGRNRNEPLLTADWLETIVMGHRVPSAVPATLRAELSQRREPERSPSQQNTTRGVRFPPTRERLASRENPATIHLPLYLPPVAEALSLFQYYCKYLDFQYHLIIPSRVERQIETIYEHVARNQSINLAHTALLFSITAAALYYQLLTESSERAEPFSQESTFLAGAALIQSNYIPYPTLEGLQATMIIGHHLSNMNLPSSVNPLFVHRSFVSQATSMGLHIVDSPRATAERLANGFDKTNVELKRRLWWDLAAYDWLIGFLSGPQEWTYSIQPQHMVVREPLNVEDEEIDHSENGVPLSTPTAMSYSLCRLRLAVVCRQIVDETSYYHFHGQEVPYEKILELDQKLQKAGAEIPCFFRFDQASQREYSVVYRERPTLAWQRALIQQGYHSRFCRLHRHYFVRGAKDPKYSYSHVISLQSARKVLEVKRIMDEEEPVFAPHSSVVWAVMHHVFMAAAILLIDVCFNWDDILAEKRKEEVLDACRMLSRAQKSSPIACEGIKAMMEILRRHWKHEKRVSSRDLQELSTSSNSNATTVNPPQPDIHTPISLGSKSITSEIPHDTSTVNSSADALLNPLPLEDIWVEMLESSANVELNTPDWTDLLTELTNVAFPSESNNTQTRRTQVMSDKTSRHINAGLKPDIKSIVDRIKTGKANRIVVLTGAGISTGAGIPDFRSPNTGLYDKLAPLRLPYPEAVFHINYFSHTPEPFYAIARARHPGNLKPTVTHAFLALLAKKNLLHFLFTQNIDGLEQDAGVPPDKVLWAHGNWKSQHCYKCKSPYPDDLMNKAIRAGEVPYCLETLCGGAVKPNVVFFGQSLPAEFDEKEKEVLEADLMFVMGTSLRVAPCSRLPRLVKEGIPRVLINNEKAGDLGNRDEDVCILGSCDDGVRQLADALGWGEDLDNVWKEAVAAKKHDETFEGGPSLDECIENLASSMKDKMKVSDGHKRMLENHLNTKFGQMITKGHAF</sequence>
<dbReference type="CDD" id="cd12148">
    <property type="entry name" value="fungal_TF_MHR"/>
    <property type="match status" value="1"/>
</dbReference>
<evidence type="ECO:0000313" key="13">
    <source>
        <dbReference type="EMBL" id="CAG8898576.1"/>
    </source>
</evidence>
<dbReference type="GO" id="GO:0005634">
    <property type="term" value="C:nucleus"/>
    <property type="evidence" value="ECO:0007669"/>
    <property type="project" value="UniProtKB-SubCell"/>
</dbReference>
<dbReference type="CDD" id="cd00067">
    <property type="entry name" value="GAL4"/>
    <property type="match status" value="1"/>
</dbReference>
<feature type="compositionally biased region" description="Polar residues" evidence="10">
    <location>
        <begin position="643"/>
        <end position="663"/>
    </location>
</feature>
<dbReference type="PANTHER" id="PTHR31001">
    <property type="entry name" value="UNCHARACTERIZED TRANSCRIPTIONAL REGULATORY PROTEIN"/>
    <property type="match status" value="1"/>
</dbReference>
<dbReference type="InterPro" id="IPR001138">
    <property type="entry name" value="Zn2Cys6_DnaBD"/>
</dbReference>
<evidence type="ECO:0000259" key="11">
    <source>
        <dbReference type="PROSITE" id="PS50048"/>
    </source>
</evidence>
<feature type="binding site" evidence="9">
    <location>
        <position position="892"/>
    </location>
    <ligand>
        <name>Zn(2+)</name>
        <dbReference type="ChEBI" id="CHEBI:29105"/>
    </ligand>
</feature>
<feature type="binding site" evidence="9">
    <location>
        <position position="871"/>
    </location>
    <ligand>
        <name>Zn(2+)</name>
        <dbReference type="ChEBI" id="CHEBI:29105"/>
    </ligand>
</feature>
<dbReference type="PROSITE" id="PS00463">
    <property type="entry name" value="ZN2_CY6_FUNGAL_1"/>
    <property type="match status" value="1"/>
</dbReference>
<dbReference type="SUPFAM" id="SSF57701">
    <property type="entry name" value="Zn2/Cys6 DNA-binding domain"/>
    <property type="match status" value="1"/>
</dbReference>
<dbReference type="Pfam" id="PF02146">
    <property type="entry name" value="SIR2"/>
    <property type="match status" value="1"/>
</dbReference>
<keyword evidence="4" id="KW-0805">Transcription regulation</keyword>
<dbReference type="InterPro" id="IPR003000">
    <property type="entry name" value="Sirtuin"/>
</dbReference>
<name>A0A9W4KBV9_9EURO</name>
<dbReference type="SUPFAM" id="SSF52467">
    <property type="entry name" value="DHS-like NAD/FAD-binding domain"/>
    <property type="match status" value="1"/>
</dbReference>
<dbReference type="PROSITE" id="PS50048">
    <property type="entry name" value="ZN2_CY6_FUNGAL_2"/>
    <property type="match status" value="1"/>
</dbReference>
<evidence type="ECO:0008006" key="15">
    <source>
        <dbReference type="Google" id="ProtNLM"/>
    </source>
</evidence>
<feature type="region of interest" description="Disordered" evidence="10">
    <location>
        <begin position="1"/>
        <end position="24"/>
    </location>
</feature>
<dbReference type="GO" id="GO:0070403">
    <property type="term" value="F:NAD+ binding"/>
    <property type="evidence" value="ECO:0007669"/>
    <property type="project" value="InterPro"/>
</dbReference>
<dbReference type="Gene3D" id="3.30.1600.10">
    <property type="entry name" value="SIR2/SIRT2 'Small Domain"/>
    <property type="match status" value="1"/>
</dbReference>
<feature type="region of interest" description="Disordered" evidence="10">
    <location>
        <begin position="133"/>
        <end position="160"/>
    </location>
</feature>
<feature type="domain" description="Zn(2)-C6 fungal-type" evidence="11">
    <location>
        <begin position="24"/>
        <end position="53"/>
    </location>
</feature>
<evidence type="ECO:0000256" key="10">
    <source>
        <dbReference type="SAM" id="MobiDB-lite"/>
    </source>
</evidence>
<keyword evidence="9" id="KW-0479">Metal-binding</keyword>
<dbReference type="Gene3D" id="4.10.240.10">
    <property type="entry name" value="Zn(2)-C6 fungal-type DNA-binding domain"/>
    <property type="match status" value="1"/>
</dbReference>
<dbReference type="InterPro" id="IPR036864">
    <property type="entry name" value="Zn2-C6_fun-type_DNA-bd_sf"/>
</dbReference>
<keyword evidence="5" id="KW-0520">NAD</keyword>
<dbReference type="GO" id="GO:0003677">
    <property type="term" value="F:DNA binding"/>
    <property type="evidence" value="ECO:0007669"/>
    <property type="project" value="UniProtKB-KW"/>
</dbReference>
<dbReference type="InterPro" id="IPR029035">
    <property type="entry name" value="DHS-like_NAD/FAD-binding_dom"/>
</dbReference>
<feature type="region of interest" description="Disordered" evidence="10">
    <location>
        <begin position="613"/>
        <end position="663"/>
    </location>
</feature>
<keyword evidence="6" id="KW-0238">DNA-binding</keyword>
<organism evidence="13 14">
    <name type="scientific">Penicillium egyptiacum</name>
    <dbReference type="NCBI Taxonomy" id="1303716"/>
    <lineage>
        <taxon>Eukaryota</taxon>
        <taxon>Fungi</taxon>
        <taxon>Dikarya</taxon>
        <taxon>Ascomycota</taxon>
        <taxon>Pezizomycotina</taxon>
        <taxon>Eurotiomycetes</taxon>
        <taxon>Eurotiomycetidae</taxon>
        <taxon>Eurotiales</taxon>
        <taxon>Aspergillaceae</taxon>
        <taxon>Penicillium</taxon>
    </lineage>
</organism>
<feature type="binding site" evidence="9">
    <location>
        <position position="868"/>
    </location>
    <ligand>
        <name>Zn(2+)</name>
        <dbReference type="ChEBI" id="CHEBI:29105"/>
    </ligand>
</feature>
<dbReference type="AlphaFoldDB" id="A0A9W4KBV9"/>